<evidence type="ECO:0000313" key="9">
    <source>
        <dbReference type="Proteomes" id="UP001175353"/>
    </source>
</evidence>
<dbReference type="InterPro" id="IPR023296">
    <property type="entry name" value="Glyco_hydro_beta-prop_sf"/>
</dbReference>
<dbReference type="Pfam" id="PF04616">
    <property type="entry name" value="Glyco_hydro_43"/>
    <property type="match status" value="1"/>
</dbReference>
<dbReference type="PANTHER" id="PTHR42812:SF5">
    <property type="entry name" value="ENDO-ARABINASE"/>
    <property type="match status" value="1"/>
</dbReference>
<comment type="similarity">
    <text evidence="1 6">Belongs to the glycosyl hydrolase 43 family.</text>
</comment>
<evidence type="ECO:0008006" key="10">
    <source>
        <dbReference type="Google" id="ProtNLM"/>
    </source>
</evidence>
<keyword evidence="9" id="KW-1185">Reference proteome</keyword>
<dbReference type="PANTHER" id="PTHR42812">
    <property type="entry name" value="BETA-XYLOSIDASE"/>
    <property type="match status" value="1"/>
</dbReference>
<gene>
    <name evidence="8" type="ORF">LTR91_013186</name>
</gene>
<sequence>MVQIGSLLALSASLIQLCISAPVTRPEVTLVEHSLIKRSETGPEMGGANFPDPSIIQVGSTWYAFATRTLGTSLHIQIASSPDFVTWSIVKNSDGSQKDALPGLPAWVDTSSPNTWAPDLIQLTDGSFVMYFSAATTSDPSKHCIGAASSSSITGPFTPIGSSALICPLSQGGAIDASGYYDNGKRYIAYKVDGNSMGAGGACNSGGTFSIGQADIVKVGPYQPTPIMLQSVANDGHTLQGSPTTMLNNNGASDQGIVEAPSIAKSGSTYVLFFSSGCFTYDIHARTYESLLISRRTGNYNVNYATSSSITGGYTRAAAPLFDTGIDGLSAPGGADIFRDGKHMLFHANSGNGRALYEAVVTISGTKVTA</sequence>
<evidence type="ECO:0000256" key="3">
    <source>
        <dbReference type="ARBA" id="ARBA00023295"/>
    </source>
</evidence>
<comment type="caution">
    <text evidence="8">The sequence shown here is derived from an EMBL/GenBank/DDBJ whole genome shotgun (WGS) entry which is preliminary data.</text>
</comment>
<dbReference type="Gene3D" id="2.115.10.20">
    <property type="entry name" value="Glycosyl hydrolase domain, family 43"/>
    <property type="match status" value="1"/>
</dbReference>
<dbReference type="EMBL" id="JAUJLE010000131">
    <property type="protein sequence ID" value="KAK0977924.1"/>
    <property type="molecule type" value="Genomic_DNA"/>
</dbReference>
<evidence type="ECO:0000256" key="5">
    <source>
        <dbReference type="PIRSR" id="PIRSR606710-2"/>
    </source>
</evidence>
<dbReference type="Proteomes" id="UP001175353">
    <property type="component" value="Unassembled WGS sequence"/>
</dbReference>
<feature type="signal peptide" evidence="7">
    <location>
        <begin position="1"/>
        <end position="20"/>
    </location>
</feature>
<name>A0AAN6KEC6_9PEZI</name>
<feature type="active site" description="Proton acceptor" evidence="4">
    <location>
        <position position="52"/>
    </location>
</feature>
<dbReference type="InterPro" id="IPR006710">
    <property type="entry name" value="Glyco_hydro_43"/>
</dbReference>
<evidence type="ECO:0000256" key="7">
    <source>
        <dbReference type="SAM" id="SignalP"/>
    </source>
</evidence>
<protein>
    <recommendedName>
        <fullName evidence="10">Glycoside hydrolase family 43 protein</fullName>
    </recommendedName>
</protein>
<evidence type="ECO:0000313" key="8">
    <source>
        <dbReference type="EMBL" id="KAK0977924.1"/>
    </source>
</evidence>
<keyword evidence="7" id="KW-0732">Signal</keyword>
<keyword evidence="3 6" id="KW-0326">Glycosidase</keyword>
<accession>A0AAN6KEC6</accession>
<organism evidence="8 9">
    <name type="scientific">Friedmanniomyces endolithicus</name>
    <dbReference type="NCBI Taxonomy" id="329885"/>
    <lineage>
        <taxon>Eukaryota</taxon>
        <taxon>Fungi</taxon>
        <taxon>Dikarya</taxon>
        <taxon>Ascomycota</taxon>
        <taxon>Pezizomycotina</taxon>
        <taxon>Dothideomycetes</taxon>
        <taxon>Dothideomycetidae</taxon>
        <taxon>Mycosphaerellales</taxon>
        <taxon>Teratosphaeriaceae</taxon>
        <taxon>Friedmanniomyces</taxon>
    </lineage>
</organism>
<proteinExistence type="inferred from homology"/>
<dbReference type="CDD" id="cd08999">
    <property type="entry name" value="GH43_ABN-like"/>
    <property type="match status" value="1"/>
</dbReference>
<dbReference type="SUPFAM" id="SSF75005">
    <property type="entry name" value="Arabinanase/levansucrase/invertase"/>
    <property type="match status" value="1"/>
</dbReference>
<dbReference type="AlphaFoldDB" id="A0AAN6KEC6"/>
<evidence type="ECO:0000256" key="4">
    <source>
        <dbReference type="PIRSR" id="PIRSR606710-1"/>
    </source>
</evidence>
<feature type="chain" id="PRO_5042919854" description="Glycoside hydrolase family 43 protein" evidence="7">
    <location>
        <begin position="21"/>
        <end position="370"/>
    </location>
</feature>
<evidence type="ECO:0000256" key="1">
    <source>
        <dbReference type="ARBA" id="ARBA00009865"/>
    </source>
</evidence>
<feature type="active site" description="Proton donor" evidence="4">
    <location>
        <position position="259"/>
    </location>
</feature>
<dbReference type="GO" id="GO:0004553">
    <property type="term" value="F:hydrolase activity, hydrolyzing O-glycosyl compounds"/>
    <property type="evidence" value="ECO:0007669"/>
    <property type="project" value="InterPro"/>
</dbReference>
<reference evidence="8" key="1">
    <citation type="submission" date="2023-06" db="EMBL/GenBank/DDBJ databases">
        <title>Black Yeasts Isolated from many extreme environments.</title>
        <authorList>
            <person name="Coleine C."/>
            <person name="Stajich J.E."/>
            <person name="Selbmann L."/>
        </authorList>
    </citation>
    <scope>NUCLEOTIDE SEQUENCE</scope>
    <source>
        <strain evidence="8">CCFEE 5200</strain>
    </source>
</reference>
<evidence type="ECO:0000256" key="6">
    <source>
        <dbReference type="RuleBase" id="RU361187"/>
    </source>
</evidence>
<keyword evidence="2 6" id="KW-0378">Hydrolase</keyword>
<feature type="site" description="Important for catalytic activity, responsible for pKa modulation of the active site Glu and correct orientation of both the proton donor and substrate" evidence="5">
    <location>
        <position position="176"/>
    </location>
</feature>
<evidence type="ECO:0000256" key="2">
    <source>
        <dbReference type="ARBA" id="ARBA00022801"/>
    </source>
</evidence>
<dbReference type="GO" id="GO:0005975">
    <property type="term" value="P:carbohydrate metabolic process"/>
    <property type="evidence" value="ECO:0007669"/>
    <property type="project" value="InterPro"/>
</dbReference>
<dbReference type="InterPro" id="IPR051795">
    <property type="entry name" value="Glycosyl_Hydrlase_43"/>
</dbReference>